<protein>
    <submittedName>
        <fullName evidence="2">Uncharacterized protein</fullName>
    </submittedName>
</protein>
<dbReference type="RefSeq" id="WP_143784246.1">
    <property type="nucleotide sequence ID" value="NZ_CP041616.1"/>
</dbReference>
<accession>A0A516GDF1</accession>
<dbReference type="KEGG" id="orz:FNH13_15410"/>
<proteinExistence type="predicted"/>
<gene>
    <name evidence="2" type="ORF">FNH13_15410</name>
</gene>
<dbReference type="AlphaFoldDB" id="A0A516GDF1"/>
<evidence type="ECO:0000313" key="2">
    <source>
        <dbReference type="EMBL" id="QDO89549.1"/>
    </source>
</evidence>
<feature type="signal peptide" evidence="1">
    <location>
        <begin position="1"/>
        <end position="24"/>
    </location>
</feature>
<dbReference type="Proteomes" id="UP000315395">
    <property type="component" value="Chromosome"/>
</dbReference>
<evidence type="ECO:0000256" key="1">
    <source>
        <dbReference type="SAM" id="SignalP"/>
    </source>
</evidence>
<dbReference type="EMBL" id="CP041616">
    <property type="protein sequence ID" value="QDO89549.1"/>
    <property type="molecule type" value="Genomic_DNA"/>
</dbReference>
<sequence length="132" mass="13702">MTVPPSWAASLMACGLLLTGCAGSSPTTQSASEVPHIGTPLQSAANTCDAGVVADAGETLLLDTEGDEDLSGDSMEDLVCILVALETPTAVSDHMSSTRALDGMQTNSWGDFEARWNYHPNSGMGLTITIRD</sequence>
<dbReference type="OrthoDB" id="3261230at2"/>
<evidence type="ECO:0000313" key="3">
    <source>
        <dbReference type="Proteomes" id="UP000315395"/>
    </source>
</evidence>
<keyword evidence="3" id="KW-1185">Reference proteome</keyword>
<reference evidence="2 3" key="1">
    <citation type="submission" date="2019-07" db="EMBL/GenBank/DDBJ databases">
        <title>complete genome sequencing of Ornithinimicrobium sp. H23M54.</title>
        <authorList>
            <person name="Bae J.-W."/>
            <person name="Lee S.-Y."/>
        </authorList>
    </citation>
    <scope>NUCLEOTIDE SEQUENCE [LARGE SCALE GENOMIC DNA]</scope>
    <source>
        <strain evidence="2 3">H23M54</strain>
    </source>
</reference>
<organism evidence="2 3">
    <name type="scientific">Ornithinimicrobium ciconiae</name>
    <dbReference type="NCBI Taxonomy" id="2594265"/>
    <lineage>
        <taxon>Bacteria</taxon>
        <taxon>Bacillati</taxon>
        <taxon>Actinomycetota</taxon>
        <taxon>Actinomycetes</taxon>
        <taxon>Micrococcales</taxon>
        <taxon>Ornithinimicrobiaceae</taxon>
        <taxon>Ornithinimicrobium</taxon>
    </lineage>
</organism>
<feature type="chain" id="PRO_5039563606" evidence="1">
    <location>
        <begin position="25"/>
        <end position="132"/>
    </location>
</feature>
<keyword evidence="1" id="KW-0732">Signal</keyword>
<name>A0A516GDF1_9MICO</name>